<keyword evidence="1" id="KW-1133">Transmembrane helix</keyword>
<gene>
    <name evidence="2" type="ORF">DRW41_12025</name>
</gene>
<evidence type="ECO:0000313" key="3">
    <source>
        <dbReference type="Proteomes" id="UP000257144"/>
    </source>
</evidence>
<evidence type="ECO:0000313" key="2">
    <source>
        <dbReference type="EMBL" id="RDU36773.1"/>
    </source>
</evidence>
<evidence type="ECO:0008006" key="4">
    <source>
        <dbReference type="Google" id="ProtNLM"/>
    </source>
</evidence>
<keyword evidence="1" id="KW-0812">Transmembrane</keyword>
<comment type="caution">
    <text evidence="2">The sequence shown here is derived from an EMBL/GenBank/DDBJ whole genome shotgun (WGS) entry which is preliminary data.</text>
</comment>
<feature type="transmembrane region" description="Helical" evidence="1">
    <location>
        <begin position="216"/>
        <end position="239"/>
    </location>
</feature>
<name>A0A3D8GQK9_9BACI</name>
<feature type="transmembrane region" description="Helical" evidence="1">
    <location>
        <begin position="322"/>
        <end position="344"/>
    </location>
</feature>
<dbReference type="Proteomes" id="UP000257144">
    <property type="component" value="Unassembled WGS sequence"/>
</dbReference>
<accession>A0A3D8GQK9</accession>
<keyword evidence="1" id="KW-0472">Membrane</keyword>
<dbReference type="OrthoDB" id="140324at2"/>
<sequence length="393" mass="45401">MINKLSIVKLNPIIIREDRKNYIVEDRKNGEFYEMPNPAVDAINLINKGKPLGDIEQILKVKYPNEDIDIIDFANQLLDLELISEVNGELILKEVDQFGPTGFLWIPESVSRFFFNKYSYIFYISLLLFNIYILLTNHHLLPNYKDYFIFSWMSLNILLWLGIGGALLILHEFGHIIAMRANGLPTRLSIGHRLFFIALETDMAAAWKLPSGKRNVLYLGGLCFDMVAFACALSIQYFYPTGPALLLAIMKILVIDIFIRFIFQCGVYMKTDLYFVIENISGSYNLMENAHHYIKSKFKKEARKAGEAVYEEEKRTIKSYSVIYFIGVLLTILVFVFYSIPQIITTMSHSIDRLSSPLFSKPFFDGAIVLVQTLTGLSLLLYSWYKKYRLKKE</sequence>
<keyword evidence="3" id="KW-1185">Reference proteome</keyword>
<dbReference type="AlphaFoldDB" id="A0A3D8GQK9"/>
<organism evidence="2 3">
    <name type="scientific">Neobacillus piezotolerans</name>
    <dbReference type="NCBI Taxonomy" id="2259171"/>
    <lineage>
        <taxon>Bacteria</taxon>
        <taxon>Bacillati</taxon>
        <taxon>Bacillota</taxon>
        <taxon>Bacilli</taxon>
        <taxon>Bacillales</taxon>
        <taxon>Bacillaceae</taxon>
        <taxon>Neobacillus</taxon>
    </lineage>
</organism>
<feature type="transmembrane region" description="Helical" evidence="1">
    <location>
        <begin position="364"/>
        <end position="385"/>
    </location>
</feature>
<evidence type="ECO:0000256" key="1">
    <source>
        <dbReference type="SAM" id="Phobius"/>
    </source>
</evidence>
<proteinExistence type="predicted"/>
<protein>
    <recommendedName>
        <fullName evidence="4">Peptidase</fullName>
    </recommendedName>
</protein>
<feature type="transmembrane region" description="Helical" evidence="1">
    <location>
        <begin position="147"/>
        <end position="170"/>
    </location>
</feature>
<dbReference type="RefSeq" id="WP_115452246.1">
    <property type="nucleotide sequence ID" value="NZ_QNQT01000004.1"/>
</dbReference>
<dbReference type="EMBL" id="QNQT01000004">
    <property type="protein sequence ID" value="RDU36773.1"/>
    <property type="molecule type" value="Genomic_DNA"/>
</dbReference>
<feature type="transmembrane region" description="Helical" evidence="1">
    <location>
        <begin position="245"/>
        <end position="263"/>
    </location>
</feature>
<feature type="transmembrane region" description="Helical" evidence="1">
    <location>
        <begin position="118"/>
        <end position="135"/>
    </location>
</feature>
<reference evidence="2 3" key="1">
    <citation type="submission" date="2018-07" db="EMBL/GenBank/DDBJ databases">
        <title>Bacillus sp. YLB-04 draft genome sequence.</title>
        <authorList>
            <person name="Yu L."/>
            <person name="Tang X."/>
        </authorList>
    </citation>
    <scope>NUCLEOTIDE SEQUENCE [LARGE SCALE GENOMIC DNA]</scope>
    <source>
        <strain evidence="2 3">YLB-04</strain>
    </source>
</reference>